<proteinExistence type="predicted"/>
<protein>
    <submittedName>
        <fullName evidence="1">Uncharacterized protein</fullName>
    </submittedName>
</protein>
<keyword evidence="2" id="KW-1185">Reference proteome</keyword>
<evidence type="ECO:0000313" key="1">
    <source>
        <dbReference type="EMBL" id="KAJ7526557.1"/>
    </source>
</evidence>
<name>A0ACC2B9W0_DIPCM</name>
<gene>
    <name evidence="1" type="ORF">O6H91_16G012000</name>
</gene>
<dbReference type="Proteomes" id="UP001162992">
    <property type="component" value="Chromosome 16"/>
</dbReference>
<sequence>MGKHSVPLQNAKACDVSKGRWVPDESYPLYRSEECPFIDGGFRCQENGRPDSNYLKWRWQPSQCNIPRFNARDMLQRIRGKRVVYVGDSIGRNHWESLVCMLAQAVKNKSRIYEENGSPITKHRGFLSLRFTDYNCTIEYHRSPFLVPQTHPPRGTPKIVRSVLLVDTIEWTSSRWRGADILIFNSGHWWNYEKTLRKGCYFQEGSTVNLTMDVGEAFKSAISTLANWVDKNVDPQKAQVFFRSYAPVHFRNGTWKSGGRCDGESEPSSELELDEQDEPWINRAVSEEISRNEKLHISFLNITHLTYYRKDGHSSLWYLGDGLSPAPIRRQDCSHWCLPGVPDTWNELLYVMLLARAQGPWSTQLSSPPNYSAIEKG</sequence>
<evidence type="ECO:0000313" key="2">
    <source>
        <dbReference type="Proteomes" id="UP001162992"/>
    </source>
</evidence>
<comment type="caution">
    <text evidence="1">The sequence shown here is derived from an EMBL/GenBank/DDBJ whole genome shotgun (WGS) entry which is preliminary data.</text>
</comment>
<reference evidence="2" key="1">
    <citation type="journal article" date="2024" name="Proc. Natl. Acad. Sci. U.S.A.">
        <title>Extraordinary preservation of gene collinearity over three hundred million years revealed in homosporous lycophytes.</title>
        <authorList>
            <person name="Li C."/>
            <person name="Wickell D."/>
            <person name="Kuo L.Y."/>
            <person name="Chen X."/>
            <person name="Nie B."/>
            <person name="Liao X."/>
            <person name="Peng D."/>
            <person name="Ji J."/>
            <person name="Jenkins J."/>
            <person name="Williams M."/>
            <person name="Shu S."/>
            <person name="Plott C."/>
            <person name="Barry K."/>
            <person name="Rajasekar S."/>
            <person name="Grimwood J."/>
            <person name="Han X."/>
            <person name="Sun S."/>
            <person name="Hou Z."/>
            <person name="He W."/>
            <person name="Dai G."/>
            <person name="Sun C."/>
            <person name="Schmutz J."/>
            <person name="Leebens-Mack J.H."/>
            <person name="Li F.W."/>
            <person name="Wang L."/>
        </authorList>
    </citation>
    <scope>NUCLEOTIDE SEQUENCE [LARGE SCALE GENOMIC DNA]</scope>
    <source>
        <strain evidence="2">cv. PW_Plant_1</strain>
    </source>
</reference>
<dbReference type="EMBL" id="CM055107">
    <property type="protein sequence ID" value="KAJ7526557.1"/>
    <property type="molecule type" value="Genomic_DNA"/>
</dbReference>
<accession>A0ACC2B9W0</accession>
<organism evidence="1 2">
    <name type="scientific">Diphasiastrum complanatum</name>
    <name type="common">Issler's clubmoss</name>
    <name type="synonym">Lycopodium complanatum</name>
    <dbReference type="NCBI Taxonomy" id="34168"/>
    <lineage>
        <taxon>Eukaryota</taxon>
        <taxon>Viridiplantae</taxon>
        <taxon>Streptophyta</taxon>
        <taxon>Embryophyta</taxon>
        <taxon>Tracheophyta</taxon>
        <taxon>Lycopodiopsida</taxon>
        <taxon>Lycopodiales</taxon>
        <taxon>Lycopodiaceae</taxon>
        <taxon>Lycopodioideae</taxon>
        <taxon>Diphasiastrum</taxon>
    </lineage>
</organism>